<organism evidence="2 3">
    <name type="scientific">Fasciolopsis buskii</name>
    <dbReference type="NCBI Taxonomy" id="27845"/>
    <lineage>
        <taxon>Eukaryota</taxon>
        <taxon>Metazoa</taxon>
        <taxon>Spiralia</taxon>
        <taxon>Lophotrochozoa</taxon>
        <taxon>Platyhelminthes</taxon>
        <taxon>Trematoda</taxon>
        <taxon>Digenea</taxon>
        <taxon>Plagiorchiida</taxon>
        <taxon>Echinostomata</taxon>
        <taxon>Echinostomatoidea</taxon>
        <taxon>Fasciolidae</taxon>
        <taxon>Fasciolopsis</taxon>
    </lineage>
</organism>
<gene>
    <name evidence="2" type="ORF">FBUS_09852</name>
</gene>
<evidence type="ECO:0000313" key="3">
    <source>
        <dbReference type="Proteomes" id="UP000728185"/>
    </source>
</evidence>
<feature type="compositionally biased region" description="Pro residues" evidence="1">
    <location>
        <begin position="1"/>
        <end position="12"/>
    </location>
</feature>
<keyword evidence="3" id="KW-1185">Reference proteome</keyword>
<protein>
    <submittedName>
        <fullName evidence="2">Uncharacterized protein</fullName>
    </submittedName>
</protein>
<feature type="region of interest" description="Disordered" evidence="1">
    <location>
        <begin position="1"/>
        <end position="38"/>
    </location>
</feature>
<evidence type="ECO:0000256" key="1">
    <source>
        <dbReference type="SAM" id="MobiDB-lite"/>
    </source>
</evidence>
<reference evidence="2" key="1">
    <citation type="submission" date="2019-05" db="EMBL/GenBank/DDBJ databases">
        <title>Annotation for the trematode Fasciolopsis buski.</title>
        <authorList>
            <person name="Choi Y.-J."/>
        </authorList>
    </citation>
    <scope>NUCLEOTIDE SEQUENCE</scope>
    <source>
        <strain evidence="2">HT</strain>
        <tissue evidence="2">Whole worm</tissue>
    </source>
</reference>
<accession>A0A8E0S1U5</accession>
<name>A0A8E0S1U5_9TREM</name>
<sequence length="109" mass="11225">MPPPNQPQPPSPAVALGLGMSGPNSVQKPGASGAPVSGAYSTSGPGILVYPPPGIPDYSEYPAESVCFPPHLLHLEVVNPATTAQSSDGQLCLCSAWPRKHADEREALL</sequence>
<dbReference type="EMBL" id="LUCM01001807">
    <property type="protein sequence ID" value="KAA0198333.1"/>
    <property type="molecule type" value="Genomic_DNA"/>
</dbReference>
<dbReference type="AlphaFoldDB" id="A0A8E0S1U5"/>
<proteinExistence type="predicted"/>
<dbReference type="Proteomes" id="UP000728185">
    <property type="component" value="Unassembled WGS sequence"/>
</dbReference>
<evidence type="ECO:0000313" key="2">
    <source>
        <dbReference type="EMBL" id="KAA0198333.1"/>
    </source>
</evidence>
<comment type="caution">
    <text evidence="2">The sequence shown here is derived from an EMBL/GenBank/DDBJ whole genome shotgun (WGS) entry which is preliminary data.</text>
</comment>